<dbReference type="OrthoDB" id="9991479at2759"/>
<keyword evidence="9" id="KW-1185">Reference proteome</keyword>
<feature type="chain" id="PRO_5013017934" evidence="6">
    <location>
        <begin position="21"/>
        <end position="216"/>
    </location>
</feature>
<protein>
    <submittedName>
        <fullName evidence="8">CLUMA_CG004620, isoform A</fullName>
    </submittedName>
</protein>
<name>A0A1J1HSH1_9DIPT</name>
<keyword evidence="3" id="KW-0677">Repeat</keyword>
<dbReference type="AlphaFoldDB" id="A0A1J1HSH1"/>
<reference evidence="8 9" key="1">
    <citation type="submission" date="2015-04" db="EMBL/GenBank/DDBJ databases">
        <authorList>
            <person name="Syromyatnikov M.Y."/>
            <person name="Popov V.N."/>
        </authorList>
    </citation>
    <scope>NUCLEOTIDE SEQUENCE [LARGE SCALE GENOMIC DNA]</scope>
</reference>
<evidence type="ECO:0000256" key="6">
    <source>
        <dbReference type="SAM" id="SignalP"/>
    </source>
</evidence>
<proteinExistence type="predicted"/>
<dbReference type="InterPro" id="IPR036508">
    <property type="entry name" value="Chitin-bd_dom_sf"/>
</dbReference>
<evidence type="ECO:0000256" key="2">
    <source>
        <dbReference type="ARBA" id="ARBA00022729"/>
    </source>
</evidence>
<keyword evidence="2 6" id="KW-0732">Signal</keyword>
<dbReference type="InterPro" id="IPR051940">
    <property type="entry name" value="Chitin_bind-dev_reg"/>
</dbReference>
<feature type="signal peptide" evidence="6">
    <location>
        <begin position="1"/>
        <end position="20"/>
    </location>
</feature>
<dbReference type="Gene3D" id="2.170.140.10">
    <property type="entry name" value="Chitin binding domain"/>
    <property type="match status" value="3"/>
</dbReference>
<dbReference type="SUPFAM" id="SSF57625">
    <property type="entry name" value="Invertebrate chitin-binding proteins"/>
    <property type="match status" value="3"/>
</dbReference>
<accession>A0A1J1HSH1</accession>
<dbReference type="SMART" id="SM00494">
    <property type="entry name" value="ChtBD2"/>
    <property type="match status" value="3"/>
</dbReference>
<dbReference type="PROSITE" id="PS50940">
    <property type="entry name" value="CHIT_BIND_II"/>
    <property type="match status" value="3"/>
</dbReference>
<gene>
    <name evidence="8" type="ORF">CLUMA_CG004620</name>
</gene>
<dbReference type="Pfam" id="PF01607">
    <property type="entry name" value="CBM_14"/>
    <property type="match status" value="3"/>
</dbReference>
<dbReference type="EMBL" id="CVRI01000020">
    <property type="protein sequence ID" value="CRK90931.1"/>
    <property type="molecule type" value="Genomic_DNA"/>
</dbReference>
<feature type="domain" description="Chitin-binding type-2" evidence="7">
    <location>
        <begin position="153"/>
        <end position="216"/>
    </location>
</feature>
<evidence type="ECO:0000313" key="9">
    <source>
        <dbReference type="Proteomes" id="UP000183832"/>
    </source>
</evidence>
<evidence type="ECO:0000256" key="4">
    <source>
        <dbReference type="ARBA" id="ARBA00023157"/>
    </source>
</evidence>
<evidence type="ECO:0000259" key="7">
    <source>
        <dbReference type="PROSITE" id="PS50940"/>
    </source>
</evidence>
<dbReference type="GO" id="GO:0008061">
    <property type="term" value="F:chitin binding"/>
    <property type="evidence" value="ECO:0007669"/>
    <property type="project" value="UniProtKB-KW"/>
</dbReference>
<dbReference type="PANTHER" id="PTHR23301:SF98">
    <property type="entry name" value="CHITIN-BINDING TYPE-2 DOMAIN-CONTAINING PROTEIN-RELATED"/>
    <property type="match status" value="1"/>
</dbReference>
<sequence>MSKISIVNSCLVFVVLLTQAYTCPEKNGRFPVGSSCDRYLECIDGVGEEKLCPDGLRFNEKASLFTYPCQYPIDVNCGGRSQLQPANPSEDCPHQFGYFRMGNTPNECNQFLNCVDGRGYLFECPEGLAFSSETYHCDWPDVVPDCDAASYLGFKCPQDPKVEGLGFAEYRFYQKPSDCQRYFLCVNGNPRLYNCGEGNYFDSNLNTCTNETTTCT</sequence>
<dbReference type="PANTHER" id="PTHR23301">
    <property type="entry name" value="CHITIN BINDING PERITROPHIN-A"/>
    <property type="match status" value="1"/>
</dbReference>
<feature type="domain" description="Chitin-binding type-2" evidence="7">
    <location>
        <begin position="20"/>
        <end position="79"/>
    </location>
</feature>
<evidence type="ECO:0000256" key="1">
    <source>
        <dbReference type="ARBA" id="ARBA00022669"/>
    </source>
</evidence>
<keyword evidence="1" id="KW-0147">Chitin-binding</keyword>
<dbReference type="InterPro" id="IPR002557">
    <property type="entry name" value="Chitin-bd_dom"/>
</dbReference>
<dbReference type="STRING" id="568069.A0A1J1HSH1"/>
<evidence type="ECO:0000313" key="8">
    <source>
        <dbReference type="EMBL" id="CRK90931.1"/>
    </source>
</evidence>
<keyword evidence="5" id="KW-0325">Glycoprotein</keyword>
<evidence type="ECO:0000256" key="5">
    <source>
        <dbReference type="ARBA" id="ARBA00023180"/>
    </source>
</evidence>
<dbReference type="Proteomes" id="UP000183832">
    <property type="component" value="Unassembled WGS sequence"/>
</dbReference>
<evidence type="ECO:0000256" key="3">
    <source>
        <dbReference type="ARBA" id="ARBA00022737"/>
    </source>
</evidence>
<feature type="domain" description="Chitin-binding type-2" evidence="7">
    <location>
        <begin position="89"/>
        <end position="148"/>
    </location>
</feature>
<dbReference type="GO" id="GO:0005576">
    <property type="term" value="C:extracellular region"/>
    <property type="evidence" value="ECO:0007669"/>
    <property type="project" value="InterPro"/>
</dbReference>
<keyword evidence="4" id="KW-1015">Disulfide bond</keyword>
<organism evidence="8 9">
    <name type="scientific">Clunio marinus</name>
    <dbReference type="NCBI Taxonomy" id="568069"/>
    <lineage>
        <taxon>Eukaryota</taxon>
        <taxon>Metazoa</taxon>
        <taxon>Ecdysozoa</taxon>
        <taxon>Arthropoda</taxon>
        <taxon>Hexapoda</taxon>
        <taxon>Insecta</taxon>
        <taxon>Pterygota</taxon>
        <taxon>Neoptera</taxon>
        <taxon>Endopterygota</taxon>
        <taxon>Diptera</taxon>
        <taxon>Nematocera</taxon>
        <taxon>Chironomoidea</taxon>
        <taxon>Chironomidae</taxon>
        <taxon>Clunio</taxon>
    </lineage>
</organism>